<keyword evidence="6" id="KW-1185">Reference proteome</keyword>
<dbReference type="Gene3D" id="3.40.30.120">
    <property type="match status" value="1"/>
</dbReference>
<evidence type="ECO:0000313" key="5">
    <source>
        <dbReference type="EMBL" id="MFC7184652.1"/>
    </source>
</evidence>
<dbReference type="Proteomes" id="UP001596435">
    <property type="component" value="Unassembled WGS sequence"/>
</dbReference>
<dbReference type="InterPro" id="IPR002938">
    <property type="entry name" value="FAD-bd"/>
</dbReference>
<proteinExistence type="predicted"/>
<sequence length="536" mass="57360">MVDTDVLVVGAGPVGLTAAVELRRRGVECRIVDRLAEPLRYAKAVGVQPRTLEIWDTMGLARAALAAAVPMRGQLMFVDGRPGPRIELDLPPGIPYRFAALPQYTTEELLTDLLARHGTGVERGTELVSFEQDPDGVEAVLAGAGGRETVRCRYLVGCDGAHSRVRRILGLAFEGGAFTEQYMLGDVEVDWDLPAGYGVRSTRHAPDGAAPDILVCIPLPGVRRYRMSMVVAPDLLDDDAGDGVAHGLETGRTPELRHIQAVLDRLSPQPTTASALRWSSVFRISHRLVDRYRSGRVFVAGDAAHIHPPTGAQGMNTGIQDAYNLGWKLALAVRGRAGDRLLDSYHAERHPIGEEVVGRTVRHARAGVGTDGESLETVLLREAQLLVNYRGGPLTGPDGSGGDVQPGDRAPDCGGLRQALAAHPVRLFDLLRGTRHTLLMHPGPDADPDLLAACADAARRATHGELDHYAVLPADAVLDGLPVAAVQDGRDEFRTAYAARDGEAFLIRPDGYLAARVRPADPAGLAAVLARVFAPV</sequence>
<organism evidence="5 6">
    <name type="scientific">Kitasatospora paranensis</name>
    <dbReference type="NCBI Taxonomy" id="258053"/>
    <lineage>
        <taxon>Bacteria</taxon>
        <taxon>Bacillati</taxon>
        <taxon>Actinomycetota</taxon>
        <taxon>Actinomycetes</taxon>
        <taxon>Kitasatosporales</taxon>
        <taxon>Streptomycetaceae</taxon>
        <taxon>Kitasatospora</taxon>
    </lineage>
</organism>
<comment type="cofactor">
    <cofactor evidence="1">
        <name>FAD</name>
        <dbReference type="ChEBI" id="CHEBI:57692"/>
    </cofactor>
</comment>
<dbReference type="PANTHER" id="PTHR43004">
    <property type="entry name" value="TRK SYSTEM POTASSIUM UPTAKE PROTEIN"/>
    <property type="match status" value="1"/>
</dbReference>
<dbReference type="InterPro" id="IPR036188">
    <property type="entry name" value="FAD/NAD-bd_sf"/>
</dbReference>
<evidence type="ECO:0000313" key="6">
    <source>
        <dbReference type="Proteomes" id="UP001596435"/>
    </source>
</evidence>
<protein>
    <submittedName>
        <fullName evidence="5">FAD-dependent monooxygenase</fullName>
    </submittedName>
</protein>
<dbReference type="Pfam" id="PF21274">
    <property type="entry name" value="Rng_hyd_C"/>
    <property type="match status" value="1"/>
</dbReference>
<dbReference type="EMBL" id="JBHTAJ010000112">
    <property type="protein sequence ID" value="MFC7184652.1"/>
    <property type="molecule type" value="Genomic_DNA"/>
</dbReference>
<feature type="domain" description="FAD-binding" evidence="4">
    <location>
        <begin position="3"/>
        <end position="359"/>
    </location>
</feature>
<dbReference type="PRINTS" id="PR00420">
    <property type="entry name" value="RNGMNOXGNASE"/>
</dbReference>
<keyword evidence="5" id="KW-0560">Oxidoreductase</keyword>
<dbReference type="Gene3D" id="3.50.50.60">
    <property type="entry name" value="FAD/NAD(P)-binding domain"/>
    <property type="match status" value="1"/>
</dbReference>
<evidence type="ECO:0000259" key="4">
    <source>
        <dbReference type="Pfam" id="PF01494"/>
    </source>
</evidence>
<dbReference type="PANTHER" id="PTHR43004:SF19">
    <property type="entry name" value="BINDING MONOOXYGENASE, PUTATIVE (JCVI)-RELATED"/>
    <property type="match status" value="1"/>
</dbReference>
<evidence type="ECO:0000256" key="3">
    <source>
        <dbReference type="ARBA" id="ARBA00022827"/>
    </source>
</evidence>
<accession>A0ABW2G910</accession>
<name>A0ABW2G910_9ACTN</name>
<comment type="caution">
    <text evidence="5">The sequence shown here is derived from an EMBL/GenBank/DDBJ whole genome shotgun (WGS) entry which is preliminary data.</text>
</comment>
<reference evidence="6" key="1">
    <citation type="journal article" date="2019" name="Int. J. Syst. Evol. Microbiol.">
        <title>The Global Catalogue of Microorganisms (GCM) 10K type strain sequencing project: providing services to taxonomists for standard genome sequencing and annotation.</title>
        <authorList>
            <consortium name="The Broad Institute Genomics Platform"/>
            <consortium name="The Broad Institute Genome Sequencing Center for Infectious Disease"/>
            <person name="Wu L."/>
            <person name="Ma J."/>
        </authorList>
    </citation>
    <scope>NUCLEOTIDE SEQUENCE [LARGE SCALE GENOMIC DNA]</scope>
    <source>
        <strain evidence="6">CGMCC 1.12859</strain>
    </source>
</reference>
<evidence type="ECO:0000256" key="2">
    <source>
        <dbReference type="ARBA" id="ARBA00022630"/>
    </source>
</evidence>
<dbReference type="RefSeq" id="WP_380232859.1">
    <property type="nucleotide sequence ID" value="NZ_JBHSVH010000002.1"/>
</dbReference>
<dbReference type="Gene3D" id="3.30.70.2450">
    <property type="match status" value="1"/>
</dbReference>
<keyword evidence="2" id="KW-0285">Flavoprotein</keyword>
<evidence type="ECO:0000256" key="1">
    <source>
        <dbReference type="ARBA" id="ARBA00001974"/>
    </source>
</evidence>
<keyword evidence="5" id="KW-0503">Monooxygenase</keyword>
<dbReference type="GO" id="GO:0004497">
    <property type="term" value="F:monooxygenase activity"/>
    <property type="evidence" value="ECO:0007669"/>
    <property type="project" value="UniProtKB-KW"/>
</dbReference>
<dbReference type="Pfam" id="PF01494">
    <property type="entry name" value="FAD_binding_3"/>
    <property type="match status" value="1"/>
</dbReference>
<keyword evidence="3" id="KW-0274">FAD</keyword>
<gene>
    <name evidence="5" type="ORF">ACFQMG_34385</name>
</gene>
<dbReference type="InterPro" id="IPR050641">
    <property type="entry name" value="RIFMO-like"/>
</dbReference>
<dbReference type="SUPFAM" id="SSF51905">
    <property type="entry name" value="FAD/NAD(P)-binding domain"/>
    <property type="match status" value="1"/>
</dbReference>